<gene>
    <name evidence="1" type="ORF">RA178_19610</name>
</gene>
<dbReference type="KEGG" id="sog:RA178_19610"/>
<dbReference type="AlphaFoldDB" id="A0AA50KDC7"/>
<dbReference type="GeneID" id="301341439"/>
<sequence>MRDKQRCVAEADKSRYQYAKVKAVEEKQRLKMAIEQATQKSLM</sequence>
<proteinExistence type="predicted"/>
<dbReference type="Proteomes" id="UP001236800">
    <property type="component" value="Chromosome"/>
</dbReference>
<reference evidence="1" key="1">
    <citation type="submission" date="2023-08" db="EMBL/GenBank/DDBJ databases">
        <title>Complete genome sequence of Shewanella oncorhynchi Z-P2, a siderophore putrebactin-producing bacterium.</title>
        <authorList>
            <person name="Zhang Y."/>
        </authorList>
    </citation>
    <scope>NUCLEOTIDE SEQUENCE</scope>
    <source>
        <strain evidence="1">Z-P2</strain>
    </source>
</reference>
<name>A0AA50KDC7_9GAMM</name>
<protein>
    <submittedName>
        <fullName evidence="1">Uncharacterized protein</fullName>
    </submittedName>
</protein>
<accession>A0AA50KDC7</accession>
<dbReference type="RefSeq" id="WP_306683450.1">
    <property type="nucleotide sequence ID" value="NZ_CP132914.1"/>
</dbReference>
<organism evidence="1">
    <name type="scientific">Shewanella oncorhynchi</name>
    <dbReference type="NCBI Taxonomy" id="2726434"/>
    <lineage>
        <taxon>Bacteria</taxon>
        <taxon>Pseudomonadati</taxon>
        <taxon>Pseudomonadota</taxon>
        <taxon>Gammaproteobacteria</taxon>
        <taxon>Alteromonadales</taxon>
        <taxon>Shewanellaceae</taxon>
        <taxon>Shewanella</taxon>
    </lineage>
</organism>
<dbReference type="EMBL" id="CP132914">
    <property type="protein sequence ID" value="WMB72596.1"/>
    <property type="molecule type" value="Genomic_DNA"/>
</dbReference>
<evidence type="ECO:0000313" key="1">
    <source>
        <dbReference type="EMBL" id="WMB72596.1"/>
    </source>
</evidence>